<feature type="compositionally biased region" description="Acidic residues" evidence="2">
    <location>
        <begin position="342"/>
        <end position="351"/>
    </location>
</feature>
<dbReference type="STRING" id="1149755.A0A2J6RJY9"/>
<evidence type="ECO:0000256" key="1">
    <source>
        <dbReference type="SAM" id="Coils"/>
    </source>
</evidence>
<feature type="region of interest" description="Disordered" evidence="2">
    <location>
        <begin position="217"/>
        <end position="351"/>
    </location>
</feature>
<feature type="compositionally biased region" description="Polar residues" evidence="2">
    <location>
        <begin position="293"/>
        <end position="310"/>
    </location>
</feature>
<gene>
    <name evidence="3" type="ORF">L207DRAFT_513302</name>
</gene>
<dbReference type="PANTHER" id="PTHR42067">
    <property type="entry name" value="YALI0C15378P"/>
    <property type="match status" value="1"/>
</dbReference>
<protein>
    <submittedName>
        <fullName evidence="3">Uncharacterized protein</fullName>
    </submittedName>
</protein>
<feature type="coiled-coil region" evidence="1">
    <location>
        <begin position="143"/>
        <end position="184"/>
    </location>
</feature>
<evidence type="ECO:0000313" key="3">
    <source>
        <dbReference type="EMBL" id="PMD38820.1"/>
    </source>
</evidence>
<accession>A0A2J6RJY9</accession>
<keyword evidence="4" id="KW-1185">Reference proteome</keyword>
<sequence length="351" mass="38597">MDPVVLRLPRVDVPQDESQFVLVHVTSAGRRPLDLDLIGTDNNLGFAVSLRHQPSSLGEKNSSINQEDWEAILEFILLGTAAPESLTKDLEAVAKLNRNLIITLQKRVEGITHKLGAFTLTKNDAALDGIDLFEWCGLALTAKRAIENELQSQQKALRQNTEQVQKLEVKLAELEKLKNAHENDLLEKFSLLLNEKKLKIRDQQRLLASSNVEPARLADVEESRSGRAHSAGPSGKGKRKADARVETDDEESDGFENMEVDEAPESEQDQPQTPQDESTADEASEDEAPVSAPTRSNRQKSPVQASSSIASPPPKDAVLSPKRDLPFQRKPAAKPAPVLDGSETESDDDEL</sequence>
<reference evidence="3 4" key="1">
    <citation type="submission" date="2016-04" db="EMBL/GenBank/DDBJ databases">
        <title>A degradative enzymes factory behind the ericoid mycorrhizal symbiosis.</title>
        <authorList>
            <consortium name="DOE Joint Genome Institute"/>
            <person name="Martino E."/>
            <person name="Morin E."/>
            <person name="Grelet G."/>
            <person name="Kuo A."/>
            <person name="Kohler A."/>
            <person name="Daghino S."/>
            <person name="Barry K."/>
            <person name="Choi C."/>
            <person name="Cichocki N."/>
            <person name="Clum A."/>
            <person name="Copeland A."/>
            <person name="Hainaut M."/>
            <person name="Haridas S."/>
            <person name="Labutti K."/>
            <person name="Lindquist E."/>
            <person name="Lipzen A."/>
            <person name="Khouja H.-R."/>
            <person name="Murat C."/>
            <person name="Ohm R."/>
            <person name="Olson A."/>
            <person name="Spatafora J."/>
            <person name="Veneault-Fourrey C."/>
            <person name="Henrissat B."/>
            <person name="Grigoriev I."/>
            <person name="Martin F."/>
            <person name="Perotto S."/>
        </authorList>
    </citation>
    <scope>NUCLEOTIDE SEQUENCE [LARGE SCALE GENOMIC DNA]</scope>
    <source>
        <strain evidence="3 4">F</strain>
    </source>
</reference>
<organism evidence="3 4">
    <name type="scientific">Hyaloscypha variabilis (strain UAMH 11265 / GT02V1 / F)</name>
    <name type="common">Meliniomyces variabilis</name>
    <dbReference type="NCBI Taxonomy" id="1149755"/>
    <lineage>
        <taxon>Eukaryota</taxon>
        <taxon>Fungi</taxon>
        <taxon>Dikarya</taxon>
        <taxon>Ascomycota</taxon>
        <taxon>Pezizomycotina</taxon>
        <taxon>Leotiomycetes</taxon>
        <taxon>Helotiales</taxon>
        <taxon>Hyaloscyphaceae</taxon>
        <taxon>Hyaloscypha</taxon>
        <taxon>Hyaloscypha variabilis</taxon>
    </lineage>
</organism>
<evidence type="ECO:0000256" key="2">
    <source>
        <dbReference type="SAM" id="MobiDB-lite"/>
    </source>
</evidence>
<dbReference type="OrthoDB" id="8064436at2759"/>
<name>A0A2J6RJY9_HYAVF</name>
<dbReference type="SUPFAM" id="SSF58022">
    <property type="entry name" value="XRCC4, C-terminal oligomerization domain"/>
    <property type="match status" value="1"/>
</dbReference>
<feature type="compositionally biased region" description="Acidic residues" evidence="2">
    <location>
        <begin position="247"/>
        <end position="268"/>
    </location>
</feature>
<dbReference type="InterPro" id="IPR014751">
    <property type="entry name" value="XRCC4-like_C"/>
</dbReference>
<feature type="compositionally biased region" description="Acidic residues" evidence="2">
    <location>
        <begin position="278"/>
        <end position="288"/>
    </location>
</feature>
<proteinExistence type="predicted"/>
<dbReference type="Proteomes" id="UP000235786">
    <property type="component" value="Unassembled WGS sequence"/>
</dbReference>
<dbReference type="Gene3D" id="1.20.5.370">
    <property type="match status" value="1"/>
</dbReference>
<dbReference type="PANTHER" id="PTHR42067:SF1">
    <property type="entry name" value="MITOTIC APPARATUS PROTEIN P62"/>
    <property type="match status" value="1"/>
</dbReference>
<dbReference type="AlphaFoldDB" id="A0A2J6RJY9"/>
<dbReference type="EMBL" id="KZ613947">
    <property type="protein sequence ID" value="PMD38820.1"/>
    <property type="molecule type" value="Genomic_DNA"/>
</dbReference>
<evidence type="ECO:0000313" key="4">
    <source>
        <dbReference type="Proteomes" id="UP000235786"/>
    </source>
</evidence>
<keyword evidence="1" id="KW-0175">Coiled coil</keyword>